<dbReference type="OrthoDB" id="213519at2"/>
<evidence type="ECO:0000313" key="2">
    <source>
        <dbReference type="EMBL" id="TDP84127.1"/>
    </source>
</evidence>
<dbReference type="SUPFAM" id="SSF55729">
    <property type="entry name" value="Acyl-CoA N-acyltransferases (Nat)"/>
    <property type="match status" value="1"/>
</dbReference>
<dbReference type="Proteomes" id="UP000294547">
    <property type="component" value="Unassembled WGS sequence"/>
</dbReference>
<accession>A0A4R6REF3</accession>
<comment type="caution">
    <text evidence="2">The sequence shown here is derived from an EMBL/GenBank/DDBJ whole genome shotgun (WGS) entry which is preliminary data.</text>
</comment>
<dbReference type="EMBL" id="SNXY01000008">
    <property type="protein sequence ID" value="TDP84127.1"/>
    <property type="molecule type" value="Genomic_DNA"/>
</dbReference>
<organism evidence="2 3">
    <name type="scientific">Oharaeibacter diazotrophicus</name>
    <dbReference type="NCBI Taxonomy" id="1920512"/>
    <lineage>
        <taxon>Bacteria</taxon>
        <taxon>Pseudomonadati</taxon>
        <taxon>Pseudomonadota</taxon>
        <taxon>Alphaproteobacteria</taxon>
        <taxon>Hyphomicrobiales</taxon>
        <taxon>Pleomorphomonadaceae</taxon>
        <taxon>Oharaeibacter</taxon>
    </lineage>
</organism>
<keyword evidence="3" id="KW-1185">Reference proteome</keyword>
<evidence type="ECO:0000313" key="3">
    <source>
        <dbReference type="Proteomes" id="UP000294547"/>
    </source>
</evidence>
<dbReference type="RefSeq" id="WP_126540029.1">
    <property type="nucleotide sequence ID" value="NZ_BSPM01000002.1"/>
</dbReference>
<dbReference type="Pfam" id="PF13480">
    <property type="entry name" value="Acetyltransf_6"/>
    <property type="match status" value="1"/>
</dbReference>
<dbReference type="GO" id="GO:0016740">
    <property type="term" value="F:transferase activity"/>
    <property type="evidence" value="ECO:0007669"/>
    <property type="project" value="UniProtKB-KW"/>
</dbReference>
<gene>
    <name evidence="2" type="ORF">EDD54_2731</name>
</gene>
<protein>
    <submittedName>
        <fullName evidence="2">CelD/BcsL family acetyltransferase involved in cellulose biosynthesis</fullName>
    </submittedName>
</protein>
<dbReference type="InterPro" id="IPR038740">
    <property type="entry name" value="BioF2-like_GNAT_dom"/>
</dbReference>
<feature type="domain" description="BioF2-like acetyltransferase" evidence="1">
    <location>
        <begin position="166"/>
        <end position="305"/>
    </location>
</feature>
<proteinExistence type="predicted"/>
<dbReference type="AlphaFoldDB" id="A0A4R6REF3"/>
<name>A0A4R6REF3_9HYPH</name>
<sequence length="371" mass="39505">MDGEPDGRLLAGWRDLAEAAETANVFAGPEMFLAARGRIAPEDWVPVPVEGPGGRLDAIAAVRRTRTAPLVGPRVVDLYWSHYGPRGCPLIRAGVPDAADRLLDALAARGPVLRLPYAALCTGAVHALVGAAERRGGAAIVVDEHERARLDVAAGAAALGPGLVGRRRRELDRQWRKLAEGGPLSTWTSTGHAALAGLDAFVALEHKGWKGRVRTSLASDPRRVDFARAFLEPLAAADRVRVDRLDRAGEPIAVLITLFSGDTGFLWKIAYDERFAHGSPGVQLVRRASEALVARPGLAGVDSLAVADHSLMDRSWAGRMRIGTLFLALGPAALTAARRAAAAETAVIALRTRARTIRGLVRQRLRLAPGP</sequence>
<dbReference type="InterPro" id="IPR016181">
    <property type="entry name" value="Acyl_CoA_acyltransferase"/>
</dbReference>
<evidence type="ECO:0000259" key="1">
    <source>
        <dbReference type="Pfam" id="PF13480"/>
    </source>
</evidence>
<reference evidence="2 3" key="1">
    <citation type="submission" date="2019-03" db="EMBL/GenBank/DDBJ databases">
        <title>Genomic Encyclopedia of Type Strains, Phase IV (KMG-IV): sequencing the most valuable type-strain genomes for metagenomic binning, comparative biology and taxonomic classification.</title>
        <authorList>
            <person name="Goeker M."/>
        </authorList>
    </citation>
    <scope>NUCLEOTIDE SEQUENCE [LARGE SCALE GENOMIC DNA]</scope>
    <source>
        <strain evidence="2 3">DSM 102969</strain>
    </source>
</reference>
<keyword evidence="2" id="KW-0808">Transferase</keyword>